<dbReference type="PANTHER" id="PTHR37460">
    <property type="entry name" value="ENDONUCLEASE III"/>
    <property type="match status" value="1"/>
</dbReference>
<dbReference type="Pfam" id="PF01986">
    <property type="entry name" value="DUF123"/>
    <property type="match status" value="1"/>
</dbReference>
<sequence>MLPIGALGETTFPAGWYIYVGSALGPGGLARADRHIRVFHAGGEHPPRWHIDHLLSDNRFILTAAVCGETEDRLECTLAHYLGGDEIGGFGCSDCRCTSHLFYRNNNPQQECCKALNACGCKPVMISVTPGQGHI</sequence>
<protein>
    <submittedName>
        <fullName evidence="1">DUF123 domain-containing protein</fullName>
    </submittedName>
</protein>
<dbReference type="InterPro" id="IPR002837">
    <property type="entry name" value="DUF123"/>
</dbReference>
<dbReference type="RefSeq" id="WP_274925096.1">
    <property type="nucleotide sequence ID" value="NZ_JAKELO010000002.1"/>
</dbReference>
<name>A0A9Q4PWB7_9EURY</name>
<dbReference type="PANTHER" id="PTHR37460:SF1">
    <property type="entry name" value="ENDONUCLEASE III"/>
    <property type="match status" value="1"/>
</dbReference>
<dbReference type="EMBL" id="JAKELO010000002">
    <property type="protein sequence ID" value="MDE4908469.1"/>
    <property type="molecule type" value="Genomic_DNA"/>
</dbReference>
<comment type="caution">
    <text evidence="1">The sequence shown here is derived from an EMBL/GenBank/DDBJ whole genome shotgun (WGS) entry which is preliminary data.</text>
</comment>
<accession>A0A9Q4PWB7</accession>
<reference evidence="1" key="1">
    <citation type="submission" date="2022-01" db="EMBL/GenBank/DDBJ databases">
        <title>Draft genome of Methanogenium marinum DSM 15558.</title>
        <authorList>
            <person name="Chen S.-C."/>
            <person name="You Y.-T."/>
        </authorList>
    </citation>
    <scope>NUCLEOTIDE SEQUENCE</scope>
    <source>
        <strain evidence="1">DSM 15558</strain>
    </source>
</reference>
<gene>
    <name evidence="1" type="ORF">L0665_07605</name>
</gene>
<organism evidence="1 2">
    <name type="scientific">Methanogenium marinum</name>
    <dbReference type="NCBI Taxonomy" id="348610"/>
    <lineage>
        <taxon>Archaea</taxon>
        <taxon>Methanobacteriati</taxon>
        <taxon>Methanobacteriota</taxon>
        <taxon>Stenosarchaea group</taxon>
        <taxon>Methanomicrobia</taxon>
        <taxon>Methanomicrobiales</taxon>
        <taxon>Methanomicrobiaceae</taxon>
        <taxon>Methanogenium</taxon>
    </lineage>
</organism>
<dbReference type="AlphaFoldDB" id="A0A9Q4PWB7"/>
<proteinExistence type="predicted"/>
<evidence type="ECO:0000313" key="1">
    <source>
        <dbReference type="EMBL" id="MDE4908469.1"/>
    </source>
</evidence>
<keyword evidence="2" id="KW-1185">Reference proteome</keyword>
<dbReference type="CDD" id="cd10441">
    <property type="entry name" value="GIY-YIG_COG1833"/>
    <property type="match status" value="1"/>
</dbReference>
<evidence type="ECO:0000313" key="2">
    <source>
        <dbReference type="Proteomes" id="UP001143747"/>
    </source>
</evidence>
<dbReference type="Proteomes" id="UP001143747">
    <property type="component" value="Unassembled WGS sequence"/>
</dbReference>